<dbReference type="InterPro" id="IPR036942">
    <property type="entry name" value="Beta-barrel_TonB_sf"/>
</dbReference>
<comment type="subcellular location">
    <subcellularLocation>
        <location evidence="1 10">Cell outer membrane</location>
        <topology evidence="1 10">Multi-pass membrane protein</topology>
    </subcellularLocation>
</comment>
<keyword evidence="2 10" id="KW-0813">Transport</keyword>
<organism evidence="15 16">
    <name type="scientific">Negadavirga shengliensis</name>
    <dbReference type="NCBI Taxonomy" id="1389218"/>
    <lineage>
        <taxon>Bacteria</taxon>
        <taxon>Pseudomonadati</taxon>
        <taxon>Bacteroidota</taxon>
        <taxon>Cytophagia</taxon>
        <taxon>Cytophagales</taxon>
        <taxon>Cyclobacteriaceae</taxon>
        <taxon>Negadavirga</taxon>
    </lineage>
</organism>
<dbReference type="RefSeq" id="WP_377062413.1">
    <property type="nucleotide sequence ID" value="NZ_JBHSJJ010000003.1"/>
</dbReference>
<protein>
    <submittedName>
        <fullName evidence="15">TonB-dependent receptor</fullName>
    </submittedName>
</protein>
<dbReference type="PANTHER" id="PTHR30069">
    <property type="entry name" value="TONB-DEPENDENT OUTER MEMBRANE RECEPTOR"/>
    <property type="match status" value="1"/>
</dbReference>
<keyword evidence="6 11" id="KW-0798">TonB box</keyword>
<reference evidence="16" key="1">
    <citation type="journal article" date="2019" name="Int. J. Syst. Evol. Microbiol.">
        <title>The Global Catalogue of Microorganisms (GCM) 10K type strain sequencing project: providing services to taxonomists for standard genome sequencing and annotation.</title>
        <authorList>
            <consortium name="The Broad Institute Genomics Platform"/>
            <consortium name="The Broad Institute Genome Sequencing Center for Infectious Disease"/>
            <person name="Wu L."/>
            <person name="Ma J."/>
        </authorList>
    </citation>
    <scope>NUCLEOTIDE SEQUENCE [LARGE SCALE GENOMIC DNA]</scope>
    <source>
        <strain evidence="16">CGMCC 4.7466</strain>
    </source>
</reference>
<feature type="domain" description="TonB-dependent receptor-like beta-barrel" evidence="13">
    <location>
        <begin position="271"/>
        <end position="723"/>
    </location>
</feature>
<evidence type="ECO:0000256" key="6">
    <source>
        <dbReference type="ARBA" id="ARBA00023077"/>
    </source>
</evidence>
<comment type="similarity">
    <text evidence="10 11">Belongs to the TonB-dependent receptor family.</text>
</comment>
<sequence>MKIIILWVLVLATSVAMAQNDSQSISGKVVDKNTGEPMPGVSVFVPELNRGTVTNNRGEYMIGSLPSRSISIQFTYMGFASFIAKVNPSQSRFLTLEMEETTTSVDEIVVSAAYVMSRESSPISIEKINRNDILKSPAPSLMSALAKTPGVSEVSLGPGISKPVIRGLSFSRVLSVYQGARFENQQWGADHGLGLTETGLSGVEIIKGPASIIYGSGAMAGVVNLLEDNDASLGQTSGDINMRAYSNSLGGRVEAGVKGATDGGIIWSLRGASESHADYLDGDGSPVGNTRFNTQNIKAGVGLQKKWGDTRIRYTYLKQRLGILEEDEPEVLVTTRNDREMQLPFQDVSDHFLNSETNVFLGDDKLKVTMGYHWNFREEIEEDVNEVDLGLRQQNFMYDLKYYKSISNDLEAIFGIQGFYLQNINYDRAQEFLIPDATKDDRSIYGLLNYSKEHWVLQGGLRYDYRKVDADASAQKFLDYGFELPGDPESRRLSKSFDGITASGGATFRPDDRWRFRLNVASGFRAPDLAELYSNGPHPGTSRFESGNTSFEREQNIQSDLGIRYKTNDFSLALEGFYNHVNNYIFFAPTDEFVGDLTVWRFEQDNARLYGGEAFLDLHPSRARWISGSTSYSMVIGRRRSDNTYLPYIPAFRWNQEVSFNFRDFSGFRTPYLSFLGSLVFDQNRPALLEAATPGYYLLGVNVGSSFNIGNQLIETYISGTNLLNVTYLDHMSLYRPFGIHQIGRNVALNVKVSF</sequence>
<evidence type="ECO:0000256" key="11">
    <source>
        <dbReference type="RuleBase" id="RU003357"/>
    </source>
</evidence>
<keyword evidence="8 15" id="KW-0675">Receptor</keyword>
<evidence type="ECO:0000313" key="15">
    <source>
        <dbReference type="EMBL" id="MFC4871178.1"/>
    </source>
</evidence>
<dbReference type="Gene3D" id="2.60.40.1120">
    <property type="entry name" value="Carboxypeptidase-like, regulatory domain"/>
    <property type="match status" value="1"/>
</dbReference>
<keyword evidence="3 10" id="KW-1134">Transmembrane beta strand</keyword>
<dbReference type="SUPFAM" id="SSF56935">
    <property type="entry name" value="Porins"/>
    <property type="match status" value="1"/>
</dbReference>
<dbReference type="Pfam" id="PF00593">
    <property type="entry name" value="TonB_dep_Rec_b-barrel"/>
    <property type="match status" value="1"/>
</dbReference>
<dbReference type="InterPro" id="IPR008969">
    <property type="entry name" value="CarboxyPept-like_regulatory"/>
</dbReference>
<keyword evidence="4 10" id="KW-0812">Transmembrane</keyword>
<dbReference type="InterPro" id="IPR000531">
    <property type="entry name" value="Beta-barrel_TonB"/>
</dbReference>
<dbReference type="EMBL" id="JBHSJJ010000003">
    <property type="protein sequence ID" value="MFC4871178.1"/>
    <property type="molecule type" value="Genomic_DNA"/>
</dbReference>
<evidence type="ECO:0000256" key="4">
    <source>
        <dbReference type="ARBA" id="ARBA00022692"/>
    </source>
</evidence>
<gene>
    <name evidence="15" type="ORF">ACFPFU_05730</name>
</gene>
<keyword evidence="5 12" id="KW-0732">Signal</keyword>
<dbReference type="PANTHER" id="PTHR30069:SF29">
    <property type="entry name" value="HEMOGLOBIN AND HEMOGLOBIN-HAPTOGLOBIN-BINDING PROTEIN 1-RELATED"/>
    <property type="match status" value="1"/>
</dbReference>
<name>A0ABV9SXZ7_9BACT</name>
<evidence type="ECO:0000259" key="13">
    <source>
        <dbReference type="Pfam" id="PF00593"/>
    </source>
</evidence>
<keyword evidence="16" id="KW-1185">Reference proteome</keyword>
<dbReference type="Proteomes" id="UP001595818">
    <property type="component" value="Unassembled WGS sequence"/>
</dbReference>
<dbReference type="InterPro" id="IPR012910">
    <property type="entry name" value="Plug_dom"/>
</dbReference>
<keyword evidence="9 10" id="KW-0998">Cell outer membrane</keyword>
<evidence type="ECO:0000259" key="14">
    <source>
        <dbReference type="Pfam" id="PF07715"/>
    </source>
</evidence>
<keyword evidence="7 10" id="KW-0472">Membrane</keyword>
<comment type="caution">
    <text evidence="15">The sequence shown here is derived from an EMBL/GenBank/DDBJ whole genome shotgun (WGS) entry which is preliminary data.</text>
</comment>
<dbReference type="Pfam" id="PF13715">
    <property type="entry name" value="CarbopepD_reg_2"/>
    <property type="match status" value="1"/>
</dbReference>
<feature type="chain" id="PRO_5046202820" evidence="12">
    <location>
        <begin position="19"/>
        <end position="755"/>
    </location>
</feature>
<evidence type="ECO:0000256" key="8">
    <source>
        <dbReference type="ARBA" id="ARBA00023170"/>
    </source>
</evidence>
<dbReference type="Pfam" id="PF07715">
    <property type="entry name" value="Plug"/>
    <property type="match status" value="1"/>
</dbReference>
<dbReference type="Gene3D" id="2.40.170.20">
    <property type="entry name" value="TonB-dependent receptor, beta-barrel domain"/>
    <property type="match status" value="1"/>
</dbReference>
<evidence type="ECO:0000256" key="1">
    <source>
        <dbReference type="ARBA" id="ARBA00004571"/>
    </source>
</evidence>
<dbReference type="Gene3D" id="2.170.130.10">
    <property type="entry name" value="TonB-dependent receptor, plug domain"/>
    <property type="match status" value="1"/>
</dbReference>
<evidence type="ECO:0000256" key="3">
    <source>
        <dbReference type="ARBA" id="ARBA00022452"/>
    </source>
</evidence>
<evidence type="ECO:0000256" key="2">
    <source>
        <dbReference type="ARBA" id="ARBA00022448"/>
    </source>
</evidence>
<evidence type="ECO:0000313" key="16">
    <source>
        <dbReference type="Proteomes" id="UP001595818"/>
    </source>
</evidence>
<evidence type="ECO:0000256" key="5">
    <source>
        <dbReference type="ARBA" id="ARBA00022729"/>
    </source>
</evidence>
<feature type="domain" description="TonB-dependent receptor plug" evidence="14">
    <location>
        <begin position="119"/>
        <end position="222"/>
    </location>
</feature>
<evidence type="ECO:0000256" key="12">
    <source>
        <dbReference type="SAM" id="SignalP"/>
    </source>
</evidence>
<dbReference type="SUPFAM" id="SSF49464">
    <property type="entry name" value="Carboxypeptidase regulatory domain-like"/>
    <property type="match status" value="1"/>
</dbReference>
<evidence type="ECO:0000256" key="10">
    <source>
        <dbReference type="PROSITE-ProRule" id="PRU01360"/>
    </source>
</evidence>
<accession>A0ABV9SXZ7</accession>
<dbReference type="PROSITE" id="PS52016">
    <property type="entry name" value="TONB_DEPENDENT_REC_3"/>
    <property type="match status" value="1"/>
</dbReference>
<evidence type="ECO:0000256" key="7">
    <source>
        <dbReference type="ARBA" id="ARBA00023136"/>
    </source>
</evidence>
<dbReference type="InterPro" id="IPR039426">
    <property type="entry name" value="TonB-dep_rcpt-like"/>
</dbReference>
<evidence type="ECO:0000256" key="9">
    <source>
        <dbReference type="ARBA" id="ARBA00023237"/>
    </source>
</evidence>
<proteinExistence type="inferred from homology"/>
<dbReference type="InterPro" id="IPR037066">
    <property type="entry name" value="Plug_dom_sf"/>
</dbReference>
<feature type="signal peptide" evidence="12">
    <location>
        <begin position="1"/>
        <end position="18"/>
    </location>
</feature>